<protein>
    <submittedName>
        <fullName evidence="4">Uncharacterized protein LOC120278515</fullName>
    </submittedName>
</protein>
<dbReference type="InterPro" id="IPR025558">
    <property type="entry name" value="DUF4283"/>
</dbReference>
<reference evidence="4" key="1">
    <citation type="submission" date="2025-08" db="UniProtKB">
        <authorList>
            <consortium name="RefSeq"/>
        </authorList>
    </citation>
    <scope>IDENTIFICATION</scope>
</reference>
<name>A0AB40CMP4_DIOCR</name>
<feature type="region of interest" description="Disordered" evidence="1">
    <location>
        <begin position="219"/>
        <end position="261"/>
    </location>
</feature>
<dbReference type="Pfam" id="PF14111">
    <property type="entry name" value="DUF4283"/>
    <property type="match status" value="1"/>
</dbReference>
<dbReference type="RefSeq" id="XP_039141229.1">
    <property type="nucleotide sequence ID" value="XM_039285295.1"/>
</dbReference>
<accession>A0AB40CMP4</accession>
<dbReference type="PANTHER" id="PTHR31286:SF180">
    <property type="entry name" value="OS10G0362600 PROTEIN"/>
    <property type="match status" value="1"/>
</dbReference>
<evidence type="ECO:0000313" key="4">
    <source>
        <dbReference type="RefSeq" id="XP_039141229.1"/>
    </source>
</evidence>
<feature type="domain" description="DUF4283" evidence="2">
    <location>
        <begin position="37"/>
        <end position="101"/>
    </location>
</feature>
<proteinExistence type="predicted"/>
<evidence type="ECO:0000259" key="2">
    <source>
        <dbReference type="Pfam" id="PF14111"/>
    </source>
</evidence>
<dbReference type="AlphaFoldDB" id="A0AB40CMP4"/>
<evidence type="ECO:0000313" key="3">
    <source>
        <dbReference type="Proteomes" id="UP001515500"/>
    </source>
</evidence>
<organism evidence="3 4">
    <name type="scientific">Dioscorea cayennensis subsp. rotundata</name>
    <name type="common">White Guinea yam</name>
    <name type="synonym">Dioscorea rotundata</name>
    <dbReference type="NCBI Taxonomy" id="55577"/>
    <lineage>
        <taxon>Eukaryota</taxon>
        <taxon>Viridiplantae</taxon>
        <taxon>Streptophyta</taxon>
        <taxon>Embryophyta</taxon>
        <taxon>Tracheophyta</taxon>
        <taxon>Spermatophyta</taxon>
        <taxon>Magnoliopsida</taxon>
        <taxon>Liliopsida</taxon>
        <taxon>Dioscoreales</taxon>
        <taxon>Dioscoreaceae</taxon>
        <taxon>Dioscorea</taxon>
    </lineage>
</organism>
<gene>
    <name evidence="4" type="primary">LOC120278515</name>
</gene>
<dbReference type="InterPro" id="IPR040256">
    <property type="entry name" value="At4g02000-like"/>
</dbReference>
<sequence length="261" mass="28676">MPPEPRDPLPALSWAEVAQAARPRVNSTLPVDASVLEKLKQTVLDVFKDFGRVLISDMPNGFMLIRCESDEVKQNIIFGRPWNVSGLTLQVSLWQPNFEPATIKLSKAMVWLQLHNLLVDLWEGEALEAITEPIGKLLKVDDFTSFFSRARFARVCLEIDLLVTLKRGFLLDDKDGKVFVLVLCKCLPTFCYCFGLFGHGSTSCGHHCGFAPTKETGIAHSDSGVDSDPRVLVGQTQGGDTSLVGPSSLAPMVDDSNTPED</sequence>
<dbReference type="PANTHER" id="PTHR31286">
    <property type="entry name" value="GLYCINE-RICH CELL WALL STRUCTURAL PROTEIN 1.8-LIKE"/>
    <property type="match status" value="1"/>
</dbReference>
<dbReference type="Proteomes" id="UP001515500">
    <property type="component" value="Chromosome 16"/>
</dbReference>
<keyword evidence="3" id="KW-1185">Reference proteome</keyword>
<evidence type="ECO:0000256" key="1">
    <source>
        <dbReference type="SAM" id="MobiDB-lite"/>
    </source>
</evidence>
<dbReference type="GeneID" id="120278515"/>